<dbReference type="Proteomes" id="UP000255277">
    <property type="component" value="Unassembled WGS sequence"/>
</dbReference>
<dbReference type="STRING" id="1293.SH09_04990"/>
<protein>
    <submittedName>
        <fullName evidence="1">Peptidase, U32 family</fullName>
        <ecNumber evidence="1">3.4.-.-</ecNumber>
    </submittedName>
</protein>
<evidence type="ECO:0000313" key="2">
    <source>
        <dbReference type="Proteomes" id="UP000255277"/>
    </source>
</evidence>
<organism evidence="1 2">
    <name type="scientific">Staphylococcus gallinarum</name>
    <dbReference type="NCBI Taxonomy" id="1293"/>
    <lineage>
        <taxon>Bacteria</taxon>
        <taxon>Bacillati</taxon>
        <taxon>Bacillota</taxon>
        <taxon>Bacilli</taxon>
        <taxon>Bacillales</taxon>
        <taxon>Staphylococcaceae</taxon>
        <taxon>Staphylococcus</taxon>
    </lineage>
</organism>
<proteinExistence type="predicted"/>
<reference evidence="1 2" key="1">
    <citation type="submission" date="2018-06" db="EMBL/GenBank/DDBJ databases">
        <authorList>
            <consortium name="Pathogen Informatics"/>
            <person name="Doyle S."/>
        </authorList>
    </citation>
    <scope>NUCLEOTIDE SEQUENCE [LARGE SCALE GENOMIC DNA]</scope>
    <source>
        <strain evidence="1 2">NCTC12195</strain>
    </source>
</reference>
<dbReference type="PANTHER" id="PTHR30217:SF7">
    <property type="entry name" value="TRNA HYDROXYLATION PROTEIN P2"/>
    <property type="match status" value="1"/>
</dbReference>
<dbReference type="GO" id="GO:0016787">
    <property type="term" value="F:hydrolase activity"/>
    <property type="evidence" value="ECO:0007669"/>
    <property type="project" value="UniProtKB-KW"/>
</dbReference>
<gene>
    <name evidence="1" type="primary">yhbU_3</name>
    <name evidence="1" type="ORF">NCTC12195_02820</name>
</gene>
<dbReference type="EC" id="3.4.-.-" evidence="1"/>
<dbReference type="PANTHER" id="PTHR30217">
    <property type="entry name" value="PEPTIDASE U32 FAMILY"/>
    <property type="match status" value="1"/>
</dbReference>
<dbReference type="EMBL" id="UHDK01000001">
    <property type="protein sequence ID" value="SUM33363.1"/>
    <property type="molecule type" value="Genomic_DNA"/>
</dbReference>
<dbReference type="InterPro" id="IPR001539">
    <property type="entry name" value="Peptidase_U32"/>
</dbReference>
<sequence length="307" mass="35562">MTELLVTPKSVTHISTLIDKGADAFVIGEQKFGLRLAGEFNRADMEEAVKLIHKHGKKAYAAVNGIFHNYHLNALESYIAFLHEIQVDRIIFGDPAVVMYVKAQQNPIPLNWDAEALVTNHFQCNYWGQKGAKRAQLARELSLEEILNIKANTNVEVEVQVHGMTCMFQSKRMLLGNYYTFQERQMKIQRNKEANELLLYDEERDNKYPVYEDYNGTHIMSPNDICLIEELDSLLAAGIDSLKLMVFYKLKHILTCVLNNIEKQSIYIMKILRHMKMRSFMLVDPIEAIQPEHRPFDEGFLFKQTVY</sequence>
<dbReference type="Pfam" id="PF01136">
    <property type="entry name" value="Peptidase_U32"/>
    <property type="match status" value="1"/>
</dbReference>
<dbReference type="AlphaFoldDB" id="A0A380FIP7"/>
<evidence type="ECO:0000313" key="1">
    <source>
        <dbReference type="EMBL" id="SUM33363.1"/>
    </source>
</evidence>
<dbReference type="InterPro" id="IPR051454">
    <property type="entry name" value="RNA/ubiquinone_mod_enzymes"/>
</dbReference>
<keyword evidence="1" id="KW-0378">Hydrolase</keyword>
<name>A0A380FIP7_STAGA</name>
<accession>A0A380FIP7</accession>